<gene>
    <name evidence="2" type="ORF">G2W53_016534</name>
</gene>
<evidence type="ECO:0000313" key="2">
    <source>
        <dbReference type="EMBL" id="KAF7825370.1"/>
    </source>
</evidence>
<dbReference type="AlphaFoldDB" id="A0A834TRS9"/>
<sequence length="26" mass="3365">MNHRDATERRRHERTREEEDGVNWRQ</sequence>
<accession>A0A834TRS9</accession>
<dbReference type="Proteomes" id="UP000634136">
    <property type="component" value="Unassembled WGS sequence"/>
</dbReference>
<name>A0A834TRS9_9FABA</name>
<protein>
    <submittedName>
        <fullName evidence="2">Uncharacterized protein</fullName>
    </submittedName>
</protein>
<evidence type="ECO:0000313" key="3">
    <source>
        <dbReference type="Proteomes" id="UP000634136"/>
    </source>
</evidence>
<dbReference type="EMBL" id="JAAIUW010000006">
    <property type="protein sequence ID" value="KAF7825370.1"/>
    <property type="molecule type" value="Genomic_DNA"/>
</dbReference>
<organism evidence="2 3">
    <name type="scientific">Senna tora</name>
    <dbReference type="NCBI Taxonomy" id="362788"/>
    <lineage>
        <taxon>Eukaryota</taxon>
        <taxon>Viridiplantae</taxon>
        <taxon>Streptophyta</taxon>
        <taxon>Embryophyta</taxon>
        <taxon>Tracheophyta</taxon>
        <taxon>Spermatophyta</taxon>
        <taxon>Magnoliopsida</taxon>
        <taxon>eudicotyledons</taxon>
        <taxon>Gunneridae</taxon>
        <taxon>Pentapetalae</taxon>
        <taxon>rosids</taxon>
        <taxon>fabids</taxon>
        <taxon>Fabales</taxon>
        <taxon>Fabaceae</taxon>
        <taxon>Caesalpinioideae</taxon>
        <taxon>Cassia clade</taxon>
        <taxon>Senna</taxon>
    </lineage>
</organism>
<feature type="compositionally biased region" description="Basic and acidic residues" evidence="1">
    <location>
        <begin position="1"/>
        <end position="17"/>
    </location>
</feature>
<keyword evidence="3" id="KW-1185">Reference proteome</keyword>
<feature type="region of interest" description="Disordered" evidence="1">
    <location>
        <begin position="1"/>
        <end position="26"/>
    </location>
</feature>
<proteinExistence type="predicted"/>
<reference evidence="2" key="1">
    <citation type="submission" date="2020-09" db="EMBL/GenBank/DDBJ databases">
        <title>Genome-Enabled Discovery of Anthraquinone Biosynthesis in Senna tora.</title>
        <authorList>
            <person name="Kang S.-H."/>
            <person name="Pandey R.P."/>
            <person name="Lee C.-M."/>
            <person name="Sim J.-S."/>
            <person name="Jeong J.-T."/>
            <person name="Choi B.-S."/>
            <person name="Jung M."/>
            <person name="Ginzburg D."/>
            <person name="Zhao K."/>
            <person name="Won S.Y."/>
            <person name="Oh T.-J."/>
            <person name="Yu Y."/>
            <person name="Kim N.-H."/>
            <person name="Lee O.R."/>
            <person name="Lee T.-H."/>
            <person name="Bashyal P."/>
            <person name="Kim T.-S."/>
            <person name="Lee W.-H."/>
            <person name="Kawkins C."/>
            <person name="Kim C.-K."/>
            <person name="Kim J.S."/>
            <person name="Ahn B.O."/>
            <person name="Rhee S.Y."/>
            <person name="Sohng J.K."/>
        </authorList>
    </citation>
    <scope>NUCLEOTIDE SEQUENCE</scope>
    <source>
        <tissue evidence="2">Leaf</tissue>
    </source>
</reference>
<comment type="caution">
    <text evidence="2">The sequence shown here is derived from an EMBL/GenBank/DDBJ whole genome shotgun (WGS) entry which is preliminary data.</text>
</comment>
<evidence type="ECO:0000256" key="1">
    <source>
        <dbReference type="SAM" id="MobiDB-lite"/>
    </source>
</evidence>